<name>A0A1I7XVI9_9BILA</name>
<proteinExistence type="predicted"/>
<evidence type="ECO:0000313" key="1">
    <source>
        <dbReference type="Proteomes" id="UP000095287"/>
    </source>
</evidence>
<reference evidence="2" key="1">
    <citation type="submission" date="2016-11" db="UniProtKB">
        <authorList>
            <consortium name="WormBaseParasite"/>
        </authorList>
    </citation>
    <scope>IDENTIFICATION</scope>
</reference>
<protein>
    <submittedName>
        <fullName evidence="2">FBA_2 domain-containing protein</fullName>
    </submittedName>
</protein>
<dbReference type="AlphaFoldDB" id="A0A1I7XVI9"/>
<dbReference type="Proteomes" id="UP000095287">
    <property type="component" value="Unplaced"/>
</dbReference>
<organism evidence="1 2">
    <name type="scientific">Steinernema glaseri</name>
    <dbReference type="NCBI Taxonomy" id="37863"/>
    <lineage>
        <taxon>Eukaryota</taxon>
        <taxon>Metazoa</taxon>
        <taxon>Ecdysozoa</taxon>
        <taxon>Nematoda</taxon>
        <taxon>Chromadorea</taxon>
        <taxon>Rhabditida</taxon>
        <taxon>Tylenchina</taxon>
        <taxon>Panagrolaimomorpha</taxon>
        <taxon>Strongyloidoidea</taxon>
        <taxon>Steinernematidae</taxon>
        <taxon>Steinernema</taxon>
    </lineage>
</organism>
<evidence type="ECO:0000313" key="2">
    <source>
        <dbReference type="WBParaSite" id="L893_g10028.t1"/>
    </source>
</evidence>
<sequence length="273" mass="30899">MESIPTAFVDAVCATLLKEDLKILQDIGEPWTSTVTTHYSRRREFDVYLAANPAETEVAIGVSEYGRWTYGNVASLSTNDRIRLILAGAANYAALPEKMPMERFRTKVLPLLNFGLRAPALNIKTGCFGGNCIEFVEQQIAFGQLEELTLYGKEWPDSLKAPLKSFLKFPNFVKLDVIGSDLTVDLDMLTCIVERFLKGELREDTLLVGKPSEEMRDLHFKSVRGYSLPLLDGLSTRPQTCRFDNNMIFWRRPDLKELFVLFSGSSFVQITQH</sequence>
<keyword evidence="1" id="KW-1185">Reference proteome</keyword>
<dbReference type="WBParaSite" id="L893_g10028.t1">
    <property type="protein sequence ID" value="L893_g10028.t1"/>
    <property type="gene ID" value="L893_g10028"/>
</dbReference>
<accession>A0A1I7XVI9</accession>